<reference evidence="2" key="1">
    <citation type="journal article" date="2024" name="Front. Bioeng. Biotechnol.">
        <title>Genome-scale model development and genomic sequencing of the oleaginous clade Lipomyces.</title>
        <authorList>
            <person name="Czajka J.J."/>
            <person name="Han Y."/>
            <person name="Kim J."/>
            <person name="Mondo S.J."/>
            <person name="Hofstad B.A."/>
            <person name="Robles A."/>
            <person name="Haridas S."/>
            <person name="Riley R."/>
            <person name="LaButti K."/>
            <person name="Pangilinan J."/>
            <person name="Andreopoulos W."/>
            <person name="Lipzen A."/>
            <person name="Yan J."/>
            <person name="Wang M."/>
            <person name="Ng V."/>
            <person name="Grigoriev I.V."/>
            <person name="Spatafora J.W."/>
            <person name="Magnuson J.K."/>
            <person name="Baker S.E."/>
            <person name="Pomraning K.R."/>
        </authorList>
    </citation>
    <scope>NUCLEOTIDE SEQUENCE [LARGE SCALE GENOMIC DNA]</scope>
    <source>
        <strain evidence="2">CBS 7786</strain>
    </source>
</reference>
<organism evidence="1 2">
    <name type="scientific">Lipomyces kononenkoae</name>
    <name type="common">Yeast</name>
    <dbReference type="NCBI Taxonomy" id="34357"/>
    <lineage>
        <taxon>Eukaryota</taxon>
        <taxon>Fungi</taxon>
        <taxon>Dikarya</taxon>
        <taxon>Ascomycota</taxon>
        <taxon>Saccharomycotina</taxon>
        <taxon>Lipomycetes</taxon>
        <taxon>Lipomycetales</taxon>
        <taxon>Lipomycetaceae</taxon>
        <taxon>Lipomyces</taxon>
    </lineage>
</organism>
<gene>
    <name evidence="1" type="ORF">V1525DRAFT_442940</name>
</gene>
<comment type="caution">
    <text evidence="1">The sequence shown here is derived from an EMBL/GenBank/DDBJ whole genome shotgun (WGS) entry which is preliminary data.</text>
</comment>
<protein>
    <submittedName>
        <fullName evidence="1">Uncharacterized protein</fullName>
    </submittedName>
</protein>
<dbReference type="Proteomes" id="UP001433508">
    <property type="component" value="Unassembled WGS sequence"/>
</dbReference>
<evidence type="ECO:0000313" key="1">
    <source>
        <dbReference type="EMBL" id="KAK9237138.1"/>
    </source>
</evidence>
<sequence length="364" mass="40658">MNILDGEEESKSTNHSFAAAIGTARAAESHTSVIPQKLMSLQMDPVAHEDSYRRALEFLKANEPEKRLDIRLSPNSFRLLVEQAHTLYGDTRYPRVQYSAVDSRVIINTVPTALHSRSAAGLQALMWESVRTTLKRLNKGELCKRVIPIGDSEYSIVDDEGRTSIKTPDGGLTYVSDEGNSALTFIIEAGVSEAYEQLRRDIKLWLNQFESHTAMLMYLAEDPNFRNPTHGTSSTCSATECGIFETAMSRTWRVSPFGPYCFRGHAWFGTLALASVEIFKKDSSTSRIKTKKHRVVVNGQMTVEGDYVDVGLTVGDYFPANHVATEDIRAEPVLIETDSLREILASGALDTAKTRFYKSFDKRN</sequence>
<proteinExistence type="predicted"/>
<accession>A0ACC3SZU7</accession>
<name>A0ACC3SZU7_LIPKO</name>
<keyword evidence="2" id="KW-1185">Reference proteome</keyword>
<evidence type="ECO:0000313" key="2">
    <source>
        <dbReference type="Proteomes" id="UP001433508"/>
    </source>
</evidence>
<dbReference type="EMBL" id="MU971373">
    <property type="protein sequence ID" value="KAK9237138.1"/>
    <property type="molecule type" value="Genomic_DNA"/>
</dbReference>